<evidence type="ECO:0000256" key="1">
    <source>
        <dbReference type="SAM" id="Phobius"/>
    </source>
</evidence>
<dbReference type="Proteomes" id="UP000183471">
    <property type="component" value="Unassembled WGS sequence"/>
</dbReference>
<accession>A0ABY0TFA7</accession>
<comment type="caution">
    <text evidence="2">The sequence shown here is derived from an EMBL/GenBank/DDBJ whole genome shotgun (WGS) entry which is preliminary data.</text>
</comment>
<reference evidence="2 3" key="1">
    <citation type="submission" date="2016-10" db="EMBL/GenBank/DDBJ databases">
        <authorList>
            <person name="Varghese N."/>
            <person name="Submissions S."/>
        </authorList>
    </citation>
    <scope>NUCLEOTIDE SEQUENCE [LARGE SCALE GENOMIC DNA]</scope>
    <source>
        <strain evidence="2 3">Nl1</strain>
    </source>
</reference>
<dbReference type="Gene3D" id="2.40.160.10">
    <property type="entry name" value="Porin"/>
    <property type="match status" value="1"/>
</dbReference>
<evidence type="ECO:0000313" key="2">
    <source>
        <dbReference type="EMBL" id="SDQ65638.1"/>
    </source>
</evidence>
<gene>
    <name evidence="2" type="ORF">SAMN05216402_1723</name>
</gene>
<dbReference type="EMBL" id="FNKY01000001">
    <property type="protein sequence ID" value="SDQ65638.1"/>
    <property type="molecule type" value="Genomic_DNA"/>
</dbReference>
<keyword evidence="1" id="KW-1133">Transmembrane helix</keyword>
<dbReference type="SUPFAM" id="SSF56935">
    <property type="entry name" value="Porins"/>
    <property type="match status" value="1"/>
</dbReference>
<keyword evidence="1" id="KW-0812">Transmembrane</keyword>
<evidence type="ECO:0000313" key="3">
    <source>
        <dbReference type="Proteomes" id="UP000183471"/>
    </source>
</evidence>
<keyword evidence="3" id="KW-1185">Reference proteome</keyword>
<keyword evidence="1" id="KW-0472">Membrane</keyword>
<organism evidence="2 3">
    <name type="scientific">Nitrosospira multiformis</name>
    <dbReference type="NCBI Taxonomy" id="1231"/>
    <lineage>
        <taxon>Bacteria</taxon>
        <taxon>Pseudomonadati</taxon>
        <taxon>Pseudomonadota</taxon>
        <taxon>Betaproteobacteria</taxon>
        <taxon>Nitrosomonadales</taxon>
        <taxon>Nitrosomonadaceae</taxon>
        <taxon>Nitrosospira</taxon>
    </lineage>
</organism>
<proteinExistence type="predicted"/>
<dbReference type="InterPro" id="IPR010870">
    <property type="entry name" value="Porin_O/P"/>
</dbReference>
<name>A0ABY0TFA7_9PROT</name>
<protein>
    <submittedName>
        <fullName evidence="2">Phosphate-selective porin OprO and OprP</fullName>
    </submittedName>
</protein>
<dbReference type="Pfam" id="PF07396">
    <property type="entry name" value="Porin_O_P"/>
    <property type="match status" value="1"/>
</dbReference>
<dbReference type="InterPro" id="IPR023614">
    <property type="entry name" value="Porin_dom_sf"/>
</dbReference>
<feature type="transmembrane region" description="Helical" evidence="1">
    <location>
        <begin position="20"/>
        <end position="40"/>
    </location>
</feature>
<sequence>MRRNQLRNKINLSAGSTLNILKYCALTLLMGINMTAAYAFTIETKGGPKIKSNDGNFEMVFGARAHLDVHSFNDDKPNPGYPPFGSQVPDSHPDGGFNFRRGYTDVTVRYYDLSFKFQNDFAAGTFPGSLREAWVGAKLGPGQLTIGQFKPYRGMEELASSNEITMMERPSTTSTGIYAGRQWMMGVGYKGLYANKFGYGVDIMSLAHTDMPIAGSSYGGRLFWVPFAEEGNTLHFGFSYSVDDASSESLAAKVVDVYGGRRGISKSLGIAGAGIGSSGDNKQFTFEAEAAYSLGPVTLQGEYANSRLDNTHVVGGAQKDSTVQAYYVQASWFVTGERSIYRKERGAFGKPKPISKWGALELAIRYDLAENLNQSLTADPCRTGTSKCQVQVITLGTNWYVREGLRFMLNYYLTDAVIGNAGAGTPDRKDTLSVISFRTQLSF</sequence>